<keyword evidence="8 9" id="KW-0472">Membrane</keyword>
<evidence type="ECO:0000256" key="8">
    <source>
        <dbReference type="ARBA" id="ARBA00023136"/>
    </source>
</evidence>
<proteinExistence type="inferred from homology"/>
<dbReference type="InterPro" id="IPR000515">
    <property type="entry name" value="MetI-like"/>
</dbReference>
<dbReference type="EMBL" id="CAEZSX010000054">
    <property type="protein sequence ID" value="CAB4553417.1"/>
    <property type="molecule type" value="Genomic_DNA"/>
</dbReference>
<dbReference type="CDD" id="cd06261">
    <property type="entry name" value="TM_PBP2"/>
    <property type="match status" value="1"/>
</dbReference>
<sequence>MTSITKETKKAPENKLPFGLWFIRRGWKHIVGLVVVVYAMFPIVYVVSGSLATGTSFTSGFFQSFTIDNYLELFDDPYRPFANWFVNTLFISGAASIGSVFLSAMAAYAFSRLRFSGRRAGLLTLILVQMFPQLLALVAIYALLVSVGNVFPILGIGSQIALIMVYLGGALGANTYLMYGFFNTIPKELDEAAKIDGATHTQIFYGIILRLAAPILAVIALLAFIGTASDFILANIILTTPESKTLAVGLYMYVADQFGRNWTVFAAGAVIAALPIVALFLYLQRYIVSGLIGGAVKG</sequence>
<evidence type="ECO:0000313" key="11">
    <source>
        <dbReference type="EMBL" id="CAB4553417.1"/>
    </source>
</evidence>
<organism evidence="11">
    <name type="scientific">freshwater metagenome</name>
    <dbReference type="NCBI Taxonomy" id="449393"/>
    <lineage>
        <taxon>unclassified sequences</taxon>
        <taxon>metagenomes</taxon>
        <taxon>ecological metagenomes</taxon>
    </lineage>
</organism>
<protein>
    <submittedName>
        <fullName evidence="11">Unannotated protein</fullName>
    </submittedName>
</protein>
<feature type="domain" description="ABC transmembrane type-1" evidence="10">
    <location>
        <begin position="85"/>
        <end position="283"/>
    </location>
</feature>
<comment type="similarity">
    <text evidence="2">Belongs to the binding-protein-dependent transport system permease family. MalFG subfamily.</text>
</comment>
<evidence type="ECO:0000256" key="5">
    <source>
        <dbReference type="ARBA" id="ARBA00022597"/>
    </source>
</evidence>
<keyword evidence="7 9" id="KW-1133">Transmembrane helix</keyword>
<dbReference type="GO" id="GO:0042956">
    <property type="term" value="P:maltodextrin transmembrane transport"/>
    <property type="evidence" value="ECO:0007669"/>
    <property type="project" value="TreeGrafter"/>
</dbReference>
<feature type="transmembrane region" description="Helical" evidence="9">
    <location>
        <begin position="84"/>
        <end position="110"/>
    </location>
</feature>
<name>A0A6J6CQ39_9ZZZZ</name>
<dbReference type="AlphaFoldDB" id="A0A6J6CQ39"/>
<feature type="transmembrane region" description="Helical" evidence="9">
    <location>
        <begin position="122"/>
        <end position="144"/>
    </location>
</feature>
<feature type="transmembrane region" description="Helical" evidence="9">
    <location>
        <begin position="262"/>
        <end position="283"/>
    </location>
</feature>
<evidence type="ECO:0000259" key="10">
    <source>
        <dbReference type="PROSITE" id="PS50928"/>
    </source>
</evidence>
<evidence type="ECO:0000256" key="2">
    <source>
        <dbReference type="ARBA" id="ARBA00009047"/>
    </source>
</evidence>
<feature type="transmembrane region" description="Helical" evidence="9">
    <location>
        <begin position="30"/>
        <end position="52"/>
    </location>
</feature>
<dbReference type="InterPro" id="IPR050901">
    <property type="entry name" value="BP-dep_ABC_trans_perm"/>
</dbReference>
<keyword evidence="4" id="KW-1003">Cell membrane</keyword>
<comment type="subcellular location">
    <subcellularLocation>
        <location evidence="1">Cell membrane</location>
        <topology evidence="1">Multi-pass membrane protein</topology>
    </subcellularLocation>
</comment>
<keyword evidence="3" id="KW-0813">Transport</keyword>
<evidence type="ECO:0000256" key="6">
    <source>
        <dbReference type="ARBA" id="ARBA00022692"/>
    </source>
</evidence>
<dbReference type="Gene3D" id="1.10.3720.10">
    <property type="entry name" value="MetI-like"/>
    <property type="match status" value="1"/>
</dbReference>
<keyword evidence="5" id="KW-0762">Sugar transport</keyword>
<dbReference type="InterPro" id="IPR035906">
    <property type="entry name" value="MetI-like_sf"/>
</dbReference>
<evidence type="ECO:0000256" key="9">
    <source>
        <dbReference type="SAM" id="Phobius"/>
    </source>
</evidence>
<accession>A0A6J6CQ39</accession>
<feature type="transmembrane region" description="Helical" evidence="9">
    <location>
        <begin position="156"/>
        <end position="182"/>
    </location>
</feature>
<dbReference type="GO" id="GO:0005886">
    <property type="term" value="C:plasma membrane"/>
    <property type="evidence" value="ECO:0007669"/>
    <property type="project" value="UniProtKB-SubCell"/>
</dbReference>
<feature type="transmembrane region" description="Helical" evidence="9">
    <location>
        <begin position="203"/>
        <end position="225"/>
    </location>
</feature>
<gene>
    <name evidence="11" type="ORF">UFOPK1537_00460</name>
</gene>
<evidence type="ECO:0000256" key="7">
    <source>
        <dbReference type="ARBA" id="ARBA00022989"/>
    </source>
</evidence>
<evidence type="ECO:0000256" key="1">
    <source>
        <dbReference type="ARBA" id="ARBA00004651"/>
    </source>
</evidence>
<reference evidence="11" key="1">
    <citation type="submission" date="2020-05" db="EMBL/GenBank/DDBJ databases">
        <authorList>
            <person name="Chiriac C."/>
            <person name="Salcher M."/>
            <person name="Ghai R."/>
            <person name="Kavagutti S V."/>
        </authorList>
    </citation>
    <scope>NUCLEOTIDE SEQUENCE</scope>
</reference>
<keyword evidence="6 9" id="KW-0812">Transmembrane</keyword>
<evidence type="ECO:0000256" key="3">
    <source>
        <dbReference type="ARBA" id="ARBA00022448"/>
    </source>
</evidence>
<dbReference type="GO" id="GO:0015423">
    <property type="term" value="F:ABC-type maltose transporter activity"/>
    <property type="evidence" value="ECO:0007669"/>
    <property type="project" value="TreeGrafter"/>
</dbReference>
<dbReference type="Pfam" id="PF00528">
    <property type="entry name" value="BPD_transp_1"/>
    <property type="match status" value="1"/>
</dbReference>
<dbReference type="PROSITE" id="PS50928">
    <property type="entry name" value="ABC_TM1"/>
    <property type="match status" value="1"/>
</dbReference>
<dbReference type="PANTHER" id="PTHR32243">
    <property type="entry name" value="MALTOSE TRANSPORT SYSTEM PERMEASE-RELATED"/>
    <property type="match status" value="1"/>
</dbReference>
<evidence type="ECO:0000256" key="4">
    <source>
        <dbReference type="ARBA" id="ARBA00022475"/>
    </source>
</evidence>
<dbReference type="PANTHER" id="PTHR32243:SF50">
    <property type="entry name" value="MALTOSE_MALTODEXTRIN TRANSPORT SYSTEM PERMEASE PROTEIN MALG"/>
    <property type="match status" value="1"/>
</dbReference>
<dbReference type="SUPFAM" id="SSF161098">
    <property type="entry name" value="MetI-like"/>
    <property type="match status" value="1"/>
</dbReference>